<keyword evidence="2" id="KW-1185">Reference proteome</keyword>
<name>A0AAV7HJ97_DENCH</name>
<evidence type="ECO:0000313" key="1">
    <source>
        <dbReference type="EMBL" id="KAH0467618.1"/>
    </source>
</evidence>
<proteinExistence type="predicted"/>
<sequence>MEPCRSFLALFSSAPAMVGSNGWGWWVAGRFLPDRAGKYDDLGGVLRIERRRVETDSVSEEEKPP</sequence>
<dbReference type="AlphaFoldDB" id="A0AAV7HJ97"/>
<accession>A0AAV7HJ97</accession>
<organism evidence="1 2">
    <name type="scientific">Dendrobium chrysotoxum</name>
    <name type="common">Orchid</name>
    <dbReference type="NCBI Taxonomy" id="161865"/>
    <lineage>
        <taxon>Eukaryota</taxon>
        <taxon>Viridiplantae</taxon>
        <taxon>Streptophyta</taxon>
        <taxon>Embryophyta</taxon>
        <taxon>Tracheophyta</taxon>
        <taxon>Spermatophyta</taxon>
        <taxon>Magnoliopsida</taxon>
        <taxon>Liliopsida</taxon>
        <taxon>Asparagales</taxon>
        <taxon>Orchidaceae</taxon>
        <taxon>Epidendroideae</taxon>
        <taxon>Malaxideae</taxon>
        <taxon>Dendrobiinae</taxon>
        <taxon>Dendrobium</taxon>
    </lineage>
</organism>
<protein>
    <submittedName>
        <fullName evidence="1">Uncharacterized protein</fullName>
    </submittedName>
</protein>
<evidence type="ECO:0000313" key="2">
    <source>
        <dbReference type="Proteomes" id="UP000775213"/>
    </source>
</evidence>
<gene>
    <name evidence="1" type="ORF">IEQ34_002651</name>
</gene>
<reference evidence="1 2" key="1">
    <citation type="journal article" date="2021" name="Hortic Res">
        <title>Chromosome-scale assembly of the Dendrobium chrysotoxum genome enhances the understanding of orchid evolution.</title>
        <authorList>
            <person name="Zhang Y."/>
            <person name="Zhang G.Q."/>
            <person name="Zhang D."/>
            <person name="Liu X.D."/>
            <person name="Xu X.Y."/>
            <person name="Sun W.H."/>
            <person name="Yu X."/>
            <person name="Zhu X."/>
            <person name="Wang Z.W."/>
            <person name="Zhao X."/>
            <person name="Zhong W.Y."/>
            <person name="Chen H."/>
            <person name="Yin W.L."/>
            <person name="Huang T."/>
            <person name="Niu S.C."/>
            <person name="Liu Z.J."/>
        </authorList>
    </citation>
    <scope>NUCLEOTIDE SEQUENCE [LARGE SCALE GENOMIC DNA]</scope>
    <source>
        <strain evidence="1">Lindl</strain>
    </source>
</reference>
<dbReference type="EMBL" id="JAGFBR010000004">
    <property type="protein sequence ID" value="KAH0467618.1"/>
    <property type="molecule type" value="Genomic_DNA"/>
</dbReference>
<dbReference type="Proteomes" id="UP000775213">
    <property type="component" value="Unassembled WGS sequence"/>
</dbReference>
<comment type="caution">
    <text evidence="1">The sequence shown here is derived from an EMBL/GenBank/DDBJ whole genome shotgun (WGS) entry which is preliminary data.</text>
</comment>